<accession>A0A0R3SHS9</accession>
<protein>
    <submittedName>
        <fullName evidence="1">PCI domain-containing protein</fullName>
    </submittedName>
</protein>
<proteinExistence type="predicted"/>
<organism evidence="1">
    <name type="scientific">Hymenolepis diminuta</name>
    <name type="common">Rat tapeworm</name>
    <dbReference type="NCBI Taxonomy" id="6216"/>
    <lineage>
        <taxon>Eukaryota</taxon>
        <taxon>Metazoa</taxon>
        <taxon>Spiralia</taxon>
        <taxon>Lophotrochozoa</taxon>
        <taxon>Platyhelminthes</taxon>
        <taxon>Cestoda</taxon>
        <taxon>Eucestoda</taxon>
        <taxon>Cyclophyllidea</taxon>
        <taxon>Hymenolepididae</taxon>
        <taxon>Hymenolepis</taxon>
    </lineage>
</organism>
<name>A0A0R3SHS9_HYMDI</name>
<dbReference type="AlphaFoldDB" id="A0A0R3SHS9"/>
<dbReference type="WBParaSite" id="HDID_0000449401-mRNA-1">
    <property type="protein sequence ID" value="HDID_0000449401-mRNA-1"/>
    <property type="gene ID" value="HDID_0000449401"/>
</dbReference>
<evidence type="ECO:0000313" key="1">
    <source>
        <dbReference type="WBParaSite" id="HDID_0000449401-mRNA-1"/>
    </source>
</evidence>
<reference evidence="1" key="1">
    <citation type="submission" date="2017-02" db="UniProtKB">
        <authorList>
            <consortium name="WormBaseParasite"/>
        </authorList>
    </citation>
    <scope>IDENTIFICATION</scope>
</reference>
<sequence>LKEGPLRTIYLPVMQSLLHEAVEKTRGWSVTHLMALHSDLSANTQRISLSASLDPQSIKSNLLAIIERHRMMFVAESYEESQEAPSLRHYSPTGYL</sequence>